<dbReference type="Proteomes" id="UP000642509">
    <property type="component" value="Unassembled WGS sequence"/>
</dbReference>
<reference evidence="3" key="1">
    <citation type="journal article" date="2019" name="Int. J. Syst. Evol. Microbiol.">
        <title>The Global Catalogue of Microorganisms (GCM) 10K type strain sequencing project: providing services to taxonomists for standard genome sequencing and annotation.</title>
        <authorList>
            <consortium name="The Broad Institute Genomics Platform"/>
            <consortium name="The Broad Institute Genome Sequencing Center for Infectious Disease"/>
            <person name="Wu L."/>
            <person name="Ma J."/>
        </authorList>
    </citation>
    <scope>NUCLEOTIDE SEQUENCE [LARGE SCALE GENOMIC DNA]</scope>
    <source>
        <strain evidence="3">CGMCC 1.7064</strain>
    </source>
</reference>
<evidence type="ECO:0000313" key="3">
    <source>
        <dbReference type="Proteomes" id="UP000642509"/>
    </source>
</evidence>
<evidence type="ECO:0008006" key="4">
    <source>
        <dbReference type="Google" id="ProtNLM"/>
    </source>
</evidence>
<dbReference type="EMBL" id="BMLQ01000001">
    <property type="protein sequence ID" value="GGO40344.1"/>
    <property type="molecule type" value="Genomic_DNA"/>
</dbReference>
<protein>
    <recommendedName>
        <fullName evidence="4">HNH endonuclease</fullName>
    </recommendedName>
</protein>
<evidence type="ECO:0000313" key="2">
    <source>
        <dbReference type="EMBL" id="GGO40344.1"/>
    </source>
</evidence>
<comment type="caution">
    <text evidence="2">The sequence shown here is derived from an EMBL/GenBank/DDBJ whole genome shotgun (WGS) entry which is preliminary data.</text>
</comment>
<organism evidence="2 3">
    <name type="scientific">Citricoccus zhacaiensis</name>
    <dbReference type="NCBI Taxonomy" id="489142"/>
    <lineage>
        <taxon>Bacteria</taxon>
        <taxon>Bacillati</taxon>
        <taxon>Actinomycetota</taxon>
        <taxon>Actinomycetes</taxon>
        <taxon>Micrococcales</taxon>
        <taxon>Micrococcaceae</taxon>
        <taxon>Citricoccus</taxon>
    </lineage>
</organism>
<feature type="region of interest" description="Disordered" evidence="1">
    <location>
        <begin position="1"/>
        <end position="25"/>
    </location>
</feature>
<name>A0ABQ2LML9_9MICC</name>
<evidence type="ECO:0000256" key="1">
    <source>
        <dbReference type="SAM" id="MobiDB-lite"/>
    </source>
</evidence>
<sequence length="108" mass="12347">MGKRCTDCAAGHRRSHEVRKPGRSARASGYDARWDALSRRARRIQDWCTDCGRPDMLQADHLPSAWHRHERGLPLRLQDVDVVCAACNTDRGSSRPGSERYRVEFGDR</sequence>
<gene>
    <name evidence="2" type="ORF">GCM10010977_02490</name>
</gene>
<proteinExistence type="predicted"/>
<feature type="compositionally biased region" description="Basic residues" evidence="1">
    <location>
        <begin position="11"/>
        <end position="23"/>
    </location>
</feature>
<accession>A0ABQ2LML9</accession>
<keyword evidence="3" id="KW-1185">Reference proteome</keyword>